<dbReference type="PANTHER" id="PTHR32432">
    <property type="entry name" value="CELL DIVISION PROTEIN FTSA-RELATED"/>
    <property type="match status" value="1"/>
</dbReference>
<dbReference type="SMART" id="SM00842">
    <property type="entry name" value="FtsA"/>
    <property type="match status" value="1"/>
</dbReference>
<dbReference type="PIRSF" id="PIRSF019169">
    <property type="entry name" value="PilM"/>
    <property type="match status" value="1"/>
</dbReference>
<dbReference type="EMBL" id="LCHL01000007">
    <property type="protein sequence ID" value="KKT33849.1"/>
    <property type="molecule type" value="Genomic_DNA"/>
</dbReference>
<dbReference type="InterPro" id="IPR050696">
    <property type="entry name" value="FtsA/MreB"/>
</dbReference>
<dbReference type="InterPro" id="IPR043129">
    <property type="entry name" value="ATPase_NBD"/>
</dbReference>
<evidence type="ECO:0000313" key="3">
    <source>
        <dbReference type="Proteomes" id="UP000034192"/>
    </source>
</evidence>
<dbReference type="NCBIfam" id="TIGR01175">
    <property type="entry name" value="pilM"/>
    <property type="match status" value="1"/>
</dbReference>
<dbReference type="AlphaFoldDB" id="A0A0G1JEL1"/>
<organism evidence="2 3">
    <name type="scientific">Candidatus Woesebacteria bacterium GW2011_GWB1_44_11b</name>
    <dbReference type="NCBI Taxonomy" id="1618580"/>
    <lineage>
        <taxon>Bacteria</taxon>
        <taxon>Candidatus Woeseibacteriota</taxon>
    </lineage>
</organism>
<dbReference type="InterPro" id="IPR003494">
    <property type="entry name" value="SHS2_FtsA"/>
</dbReference>
<evidence type="ECO:0000313" key="2">
    <source>
        <dbReference type="EMBL" id="KKT33849.1"/>
    </source>
</evidence>
<dbReference type="Proteomes" id="UP000034192">
    <property type="component" value="Unassembled WGS sequence"/>
</dbReference>
<dbReference type="Pfam" id="PF11104">
    <property type="entry name" value="PilM_2"/>
    <property type="match status" value="1"/>
</dbReference>
<dbReference type="Gene3D" id="3.30.1490.300">
    <property type="match status" value="1"/>
</dbReference>
<feature type="domain" description="SHS2" evidence="1">
    <location>
        <begin position="1"/>
        <end position="169"/>
    </location>
</feature>
<dbReference type="SUPFAM" id="SSF53067">
    <property type="entry name" value="Actin-like ATPase domain"/>
    <property type="match status" value="2"/>
</dbReference>
<accession>A0A0G1JEL1</accession>
<evidence type="ECO:0000259" key="1">
    <source>
        <dbReference type="SMART" id="SM00842"/>
    </source>
</evidence>
<dbReference type="Gene3D" id="3.30.420.40">
    <property type="match status" value="2"/>
</dbReference>
<dbReference type="InterPro" id="IPR005883">
    <property type="entry name" value="PilM"/>
</dbReference>
<dbReference type="PANTHER" id="PTHR32432:SF3">
    <property type="entry name" value="ETHANOLAMINE UTILIZATION PROTEIN EUTJ"/>
    <property type="match status" value="1"/>
</dbReference>
<proteinExistence type="predicted"/>
<reference evidence="2 3" key="1">
    <citation type="journal article" date="2015" name="Nature">
        <title>rRNA introns, odd ribosomes, and small enigmatic genomes across a large radiation of phyla.</title>
        <authorList>
            <person name="Brown C.T."/>
            <person name="Hug L.A."/>
            <person name="Thomas B.C."/>
            <person name="Sharon I."/>
            <person name="Castelle C.J."/>
            <person name="Singh A."/>
            <person name="Wilkins M.J."/>
            <person name="Williams K.H."/>
            <person name="Banfield J.F."/>
        </authorList>
    </citation>
    <scope>NUCLEOTIDE SEQUENCE [LARGE SCALE GENOMIC DNA]</scope>
</reference>
<dbReference type="CDD" id="cd24049">
    <property type="entry name" value="ASKHA_NBD_PilM"/>
    <property type="match status" value="1"/>
</dbReference>
<protein>
    <submittedName>
        <fullName evidence="2">Type IV pilus assembly protein PilM</fullName>
    </submittedName>
</protein>
<gene>
    <name evidence="2" type="ORF">UW21_C0007G0011</name>
</gene>
<dbReference type="GO" id="GO:0051301">
    <property type="term" value="P:cell division"/>
    <property type="evidence" value="ECO:0007669"/>
    <property type="project" value="InterPro"/>
</dbReference>
<sequence>MIGLDIGSRTIKAAEIDRSGDKFYLKAAGVVGYSGPQMEAVQEDKDIAAIAGAVRKLFNDAKIASKNVSIALPEPQVFTRMIKFPSLSDQEIASAVKWEAEQYIPIPLNEAIVQHQILERRDTATPPEVSVLLVAAPRVLVEKYVRVANAAKLNVVGVETEMLSVVRSLAPMNQTALLIDFGARSTDLAIAKNGNLAFSRSIPTAGEAFTRAIAQSLGVAPAQAEEYKRTYGLSASQLEGKVGAAVDPIFRVVAEEIKKAIHFYQTEEKGEVPTSLILSGGTAGMPEATVRLTKILGMEVVIGNPFAKLSVDAKTSQSLAPYAPLYSIAVGLAMRS</sequence>
<comment type="caution">
    <text evidence="2">The sequence shown here is derived from an EMBL/GenBank/DDBJ whole genome shotgun (WGS) entry which is preliminary data.</text>
</comment>
<name>A0A0G1JEL1_9BACT</name>